<dbReference type="GeneTree" id="ENSGT01150000287340"/>
<keyword evidence="3" id="KW-1185">Reference proteome</keyword>
<evidence type="ECO:0000313" key="3">
    <source>
        <dbReference type="Proteomes" id="UP000694395"/>
    </source>
</evidence>
<evidence type="ECO:0000313" key="2">
    <source>
        <dbReference type="Ensembl" id="ENSOMYP00000076128.2"/>
    </source>
</evidence>
<organism evidence="2 3">
    <name type="scientific">Oncorhynchus mykiss</name>
    <name type="common">Rainbow trout</name>
    <name type="synonym">Salmo gairdneri</name>
    <dbReference type="NCBI Taxonomy" id="8022"/>
    <lineage>
        <taxon>Eukaryota</taxon>
        <taxon>Metazoa</taxon>
        <taxon>Chordata</taxon>
        <taxon>Craniata</taxon>
        <taxon>Vertebrata</taxon>
        <taxon>Euteleostomi</taxon>
        <taxon>Actinopterygii</taxon>
        <taxon>Neopterygii</taxon>
        <taxon>Teleostei</taxon>
        <taxon>Protacanthopterygii</taxon>
        <taxon>Salmoniformes</taxon>
        <taxon>Salmonidae</taxon>
        <taxon>Salmoninae</taxon>
        <taxon>Oncorhynchus</taxon>
    </lineage>
</organism>
<dbReference type="Proteomes" id="UP000694395">
    <property type="component" value="Chromosome 16"/>
</dbReference>
<accession>A0A8C7TB27</accession>
<name>A0A8C7TB27_ONCMY</name>
<protein>
    <submittedName>
        <fullName evidence="2">Uncharacterized protein</fullName>
    </submittedName>
</protein>
<keyword evidence="1" id="KW-0732">Signal</keyword>
<evidence type="ECO:0000256" key="1">
    <source>
        <dbReference type="SAM" id="SignalP"/>
    </source>
</evidence>
<dbReference type="AlphaFoldDB" id="A0A8C7TB27"/>
<proteinExistence type="predicted"/>
<sequence>MCITYPCSLLLILVCNSCLCRIQLLESGGKTSPYFDHLEADTRNITNGVPLPTKSCHQHLIKITSYLNEVQTAIIGDESCDLLAIFDELHPDTLPDGRVGLNRLNYSVVLHFLKYNAFGMRCPSEWVGLQGSAQVSLLILLVMPSLLPAMVTQFPGCTQTPRLGTEKKPHARFLPHDPGVIAVSNQSFWGNQ</sequence>
<reference evidence="2" key="2">
    <citation type="submission" date="2025-08" db="UniProtKB">
        <authorList>
            <consortium name="Ensembl"/>
        </authorList>
    </citation>
    <scope>IDENTIFICATION</scope>
</reference>
<reference evidence="2" key="1">
    <citation type="submission" date="2020-07" db="EMBL/GenBank/DDBJ databases">
        <title>A long reads based de novo assembly of the rainbow trout Arlee double haploid line genome.</title>
        <authorList>
            <person name="Gao G."/>
            <person name="Palti Y."/>
        </authorList>
    </citation>
    <scope>NUCLEOTIDE SEQUENCE [LARGE SCALE GENOMIC DNA]</scope>
</reference>
<feature type="chain" id="PRO_5035482566" evidence="1">
    <location>
        <begin position="23"/>
        <end position="192"/>
    </location>
</feature>
<feature type="signal peptide" evidence="1">
    <location>
        <begin position="1"/>
        <end position="22"/>
    </location>
</feature>
<reference evidence="2" key="3">
    <citation type="submission" date="2025-09" db="UniProtKB">
        <authorList>
            <consortium name="Ensembl"/>
        </authorList>
    </citation>
    <scope>IDENTIFICATION</scope>
</reference>
<dbReference type="Ensembl" id="ENSOMYT00000082857.2">
    <property type="protein sequence ID" value="ENSOMYP00000076128.2"/>
    <property type="gene ID" value="ENSOMYG00000035205.2"/>
</dbReference>